<accession>A0A3M0KI00</accession>
<dbReference type="AlphaFoldDB" id="A0A3M0KI00"/>
<feature type="compositionally biased region" description="Basic and acidic residues" evidence="1">
    <location>
        <begin position="60"/>
        <end position="129"/>
    </location>
</feature>
<evidence type="ECO:0000256" key="1">
    <source>
        <dbReference type="SAM" id="MobiDB-lite"/>
    </source>
</evidence>
<gene>
    <name evidence="2" type="ORF">DUI87_12597</name>
</gene>
<keyword evidence="3" id="KW-1185">Reference proteome</keyword>
<proteinExistence type="predicted"/>
<protein>
    <submittedName>
        <fullName evidence="2">Uncharacterized protein</fullName>
    </submittedName>
</protein>
<feature type="region of interest" description="Disordered" evidence="1">
    <location>
        <begin position="51"/>
        <end position="129"/>
    </location>
</feature>
<reference evidence="2 3" key="1">
    <citation type="submission" date="2018-07" db="EMBL/GenBank/DDBJ databases">
        <title>A high quality draft genome assembly of the barn swallow (H. rustica rustica).</title>
        <authorList>
            <person name="Formenti G."/>
            <person name="Chiara M."/>
            <person name="Poveda L."/>
            <person name="Francoijs K.-J."/>
            <person name="Bonisoli-Alquati A."/>
            <person name="Canova L."/>
            <person name="Gianfranceschi L."/>
            <person name="Horner D.S."/>
            <person name="Saino N."/>
        </authorList>
    </citation>
    <scope>NUCLEOTIDE SEQUENCE [LARGE SCALE GENOMIC DNA]</scope>
    <source>
        <strain evidence="2">Chelidonia</strain>
        <tissue evidence="2">Blood</tissue>
    </source>
</reference>
<sequence length="129" mass="14772">MPGAVGKNSSLMPLAAPEAAAGHSGHSQQSRAAVLQPKAPHLCVPQVVTEAEVTISDYSDFEKKKLEEERKREKEERRRGEERRGEEERMRRGVGREERRGEEREERGEENGVMRRVRREEKRGGRGRL</sequence>
<name>A0A3M0KI00_HIRRU</name>
<feature type="region of interest" description="Disordered" evidence="1">
    <location>
        <begin position="15"/>
        <end position="35"/>
    </location>
</feature>
<evidence type="ECO:0000313" key="3">
    <source>
        <dbReference type="Proteomes" id="UP000269221"/>
    </source>
</evidence>
<comment type="caution">
    <text evidence="2">The sequence shown here is derived from an EMBL/GenBank/DDBJ whole genome shotgun (WGS) entry which is preliminary data.</text>
</comment>
<dbReference type="Proteomes" id="UP000269221">
    <property type="component" value="Unassembled WGS sequence"/>
</dbReference>
<evidence type="ECO:0000313" key="2">
    <source>
        <dbReference type="EMBL" id="RMC10884.1"/>
    </source>
</evidence>
<organism evidence="2 3">
    <name type="scientific">Hirundo rustica rustica</name>
    <dbReference type="NCBI Taxonomy" id="333673"/>
    <lineage>
        <taxon>Eukaryota</taxon>
        <taxon>Metazoa</taxon>
        <taxon>Chordata</taxon>
        <taxon>Craniata</taxon>
        <taxon>Vertebrata</taxon>
        <taxon>Euteleostomi</taxon>
        <taxon>Archelosauria</taxon>
        <taxon>Archosauria</taxon>
        <taxon>Dinosauria</taxon>
        <taxon>Saurischia</taxon>
        <taxon>Theropoda</taxon>
        <taxon>Coelurosauria</taxon>
        <taxon>Aves</taxon>
        <taxon>Neognathae</taxon>
        <taxon>Neoaves</taxon>
        <taxon>Telluraves</taxon>
        <taxon>Australaves</taxon>
        <taxon>Passeriformes</taxon>
        <taxon>Sylvioidea</taxon>
        <taxon>Hirundinidae</taxon>
        <taxon>Hirundo</taxon>
    </lineage>
</organism>
<dbReference type="EMBL" id="QRBI01000111">
    <property type="protein sequence ID" value="RMC10884.1"/>
    <property type="molecule type" value="Genomic_DNA"/>
</dbReference>